<dbReference type="SUPFAM" id="SSF46565">
    <property type="entry name" value="Chaperone J-domain"/>
    <property type="match status" value="1"/>
</dbReference>
<dbReference type="CDD" id="cd10747">
    <property type="entry name" value="DnaJ_C"/>
    <property type="match status" value="1"/>
</dbReference>
<dbReference type="Pfam" id="PF01556">
    <property type="entry name" value="DnaJ_C"/>
    <property type="match status" value="1"/>
</dbReference>
<protein>
    <submittedName>
        <fullName evidence="3">J domain-containing protein</fullName>
    </submittedName>
</protein>
<proteinExistence type="predicted"/>
<evidence type="ECO:0000313" key="3">
    <source>
        <dbReference type="EMBL" id="MBK1841366.1"/>
    </source>
</evidence>
<feature type="region of interest" description="Disordered" evidence="1">
    <location>
        <begin position="115"/>
        <end position="139"/>
    </location>
</feature>
<dbReference type="PRINTS" id="PR00625">
    <property type="entry name" value="JDOMAIN"/>
</dbReference>
<dbReference type="PROSITE" id="PS50076">
    <property type="entry name" value="DNAJ_2"/>
    <property type="match status" value="1"/>
</dbReference>
<evidence type="ECO:0000256" key="1">
    <source>
        <dbReference type="SAM" id="MobiDB-lite"/>
    </source>
</evidence>
<dbReference type="Proteomes" id="UP000652760">
    <property type="component" value="Unassembled WGS sequence"/>
</dbReference>
<dbReference type="InterPro" id="IPR008971">
    <property type="entry name" value="HSP40/DnaJ_pept-bd"/>
</dbReference>
<feature type="domain" description="J" evidence="2">
    <location>
        <begin position="5"/>
        <end position="70"/>
    </location>
</feature>
<dbReference type="Pfam" id="PF00226">
    <property type="entry name" value="DnaJ"/>
    <property type="match status" value="1"/>
</dbReference>
<dbReference type="SMART" id="SM00271">
    <property type="entry name" value="DnaJ"/>
    <property type="match status" value="1"/>
</dbReference>
<sequence length="317" mass="33793">MATRDPYSVLGVSRSATADDIKKAYRKLAKLHHPDLKPGDAANEERFKEISAAYTLLSDAEKRARYDRGEIDPSGQERHAGFGPRGRSGNRSQAYSSTADDSFFGGGDDWFSDLFGGGRRRPAGAGTGAGGGSTGPRVRGSDISYSVTVSFVEAANGSKRRINLSSGKSIDVAIPPGTENESKLRLKGQGLPGMGGMPNGDAIVEVHVESHPFFTRQDGDIHVELPITLNEAVLGATIHVPTISGKVAVKVPPGANTGSVLRLRGKGVVNQATKQPGDQYVKLKVVLPDPPDAELVKFVEQWSKTRSYDVRKKAGLE</sequence>
<evidence type="ECO:0000313" key="4">
    <source>
        <dbReference type="Proteomes" id="UP000652760"/>
    </source>
</evidence>
<dbReference type="PANTHER" id="PTHR43096">
    <property type="entry name" value="DNAJ HOMOLOG 1, MITOCHONDRIAL-RELATED"/>
    <property type="match status" value="1"/>
</dbReference>
<dbReference type="EMBL" id="JAENHM010000073">
    <property type="protein sequence ID" value="MBK1841366.1"/>
    <property type="molecule type" value="Genomic_DNA"/>
</dbReference>
<dbReference type="PANTHER" id="PTHR43096:SF10">
    <property type="entry name" value="CHAPERONE PROTEIN DNAJ A6, CHLOROPLASTIC"/>
    <property type="match status" value="1"/>
</dbReference>
<dbReference type="InterPro" id="IPR036869">
    <property type="entry name" value="J_dom_sf"/>
</dbReference>
<name>A0ABS1FD53_9PROT</name>
<reference evidence="4" key="1">
    <citation type="submission" date="2021-01" db="EMBL/GenBank/DDBJ databases">
        <title>Genome public.</title>
        <authorList>
            <person name="Liu C."/>
            <person name="Sun Q."/>
        </authorList>
    </citation>
    <scope>NUCLEOTIDE SEQUENCE [LARGE SCALE GENOMIC DNA]</scope>
    <source>
        <strain evidence="4">YIM B02556</strain>
    </source>
</reference>
<dbReference type="CDD" id="cd06257">
    <property type="entry name" value="DnaJ"/>
    <property type="match status" value="1"/>
</dbReference>
<dbReference type="Gene3D" id="1.10.287.110">
    <property type="entry name" value="DnaJ domain"/>
    <property type="match status" value="1"/>
</dbReference>
<feature type="region of interest" description="Disordered" evidence="1">
    <location>
        <begin position="65"/>
        <end position="100"/>
    </location>
</feature>
<dbReference type="SUPFAM" id="SSF49493">
    <property type="entry name" value="HSP40/DnaJ peptide-binding domain"/>
    <property type="match status" value="2"/>
</dbReference>
<keyword evidence="4" id="KW-1185">Reference proteome</keyword>
<feature type="compositionally biased region" description="Gly residues" evidence="1">
    <location>
        <begin position="125"/>
        <end position="134"/>
    </location>
</feature>
<dbReference type="InterPro" id="IPR001623">
    <property type="entry name" value="DnaJ_domain"/>
</dbReference>
<accession>A0ABS1FD53</accession>
<evidence type="ECO:0000259" key="2">
    <source>
        <dbReference type="PROSITE" id="PS50076"/>
    </source>
</evidence>
<dbReference type="InterPro" id="IPR002939">
    <property type="entry name" value="DnaJ_C"/>
</dbReference>
<gene>
    <name evidence="3" type="ORF">JHL17_28595</name>
</gene>
<comment type="caution">
    <text evidence="3">The sequence shown here is derived from an EMBL/GenBank/DDBJ whole genome shotgun (WGS) entry which is preliminary data.</text>
</comment>
<organism evidence="3 4">
    <name type="scientific">Azospirillum endophyticum</name>
    <dbReference type="NCBI Taxonomy" id="2800326"/>
    <lineage>
        <taxon>Bacteria</taxon>
        <taxon>Pseudomonadati</taxon>
        <taxon>Pseudomonadota</taxon>
        <taxon>Alphaproteobacteria</taxon>
        <taxon>Rhodospirillales</taxon>
        <taxon>Azospirillaceae</taxon>
        <taxon>Azospirillum</taxon>
    </lineage>
</organism>
<dbReference type="Gene3D" id="2.60.260.20">
    <property type="entry name" value="Urease metallochaperone UreE, N-terminal domain"/>
    <property type="match status" value="2"/>
</dbReference>
<feature type="compositionally biased region" description="Basic and acidic residues" evidence="1">
    <location>
        <begin position="65"/>
        <end position="80"/>
    </location>
</feature>
<dbReference type="RefSeq" id="WP_200198032.1">
    <property type="nucleotide sequence ID" value="NZ_JAENHM010000073.1"/>
</dbReference>